<dbReference type="PANTHER" id="PTHR35893">
    <property type="entry name" value="INNER MEMBRANE PROTEIN-RELATED"/>
    <property type="match status" value="1"/>
</dbReference>
<dbReference type="PANTHER" id="PTHR35893:SF3">
    <property type="entry name" value="INNER MEMBRANE PROTEIN"/>
    <property type="match status" value="1"/>
</dbReference>
<evidence type="ECO:0000259" key="2">
    <source>
        <dbReference type="Pfam" id="PF19029"/>
    </source>
</evidence>
<evidence type="ECO:0000313" key="3">
    <source>
        <dbReference type="EMBL" id="AMG38835.1"/>
    </source>
</evidence>
<evidence type="ECO:0000256" key="1">
    <source>
        <dbReference type="SAM" id="Phobius"/>
    </source>
</evidence>
<dbReference type="InterPro" id="IPR043605">
    <property type="entry name" value="DUF883_C"/>
</dbReference>
<sequence>MATQNGSDTLRELVSGTENLLRSTASYGGAEIEAARDRLKHQLDAARVQVRDRGRHAWRRAREVSAATDGYVHENAWKTIAGAVLVGALAAVCLMAESRRR</sequence>
<dbReference type="InterPro" id="IPR010279">
    <property type="entry name" value="YqjD/ElaB"/>
</dbReference>
<dbReference type="AlphaFoldDB" id="A0A0X8P2T3"/>
<dbReference type="EMBL" id="CP014060">
    <property type="protein sequence ID" value="AMG38835.1"/>
    <property type="molecule type" value="Genomic_DNA"/>
</dbReference>
<name>A0A0X8P2T3_ALCXX</name>
<dbReference type="Proteomes" id="UP000060602">
    <property type="component" value="Chromosome"/>
</dbReference>
<feature type="domain" description="DUF883" evidence="2">
    <location>
        <begin position="68"/>
        <end position="92"/>
    </location>
</feature>
<organism evidence="3">
    <name type="scientific">Alcaligenes xylosoxydans xylosoxydans</name>
    <name type="common">Achromobacter xylosoxidans</name>
    <dbReference type="NCBI Taxonomy" id="85698"/>
    <lineage>
        <taxon>Bacteria</taxon>
        <taxon>Pseudomonadati</taxon>
        <taxon>Pseudomonadota</taxon>
        <taxon>Betaproteobacteria</taxon>
        <taxon>Burkholderiales</taxon>
        <taxon>Alcaligenaceae</taxon>
        <taxon>Achromobacter</taxon>
    </lineage>
</organism>
<dbReference type="RefSeq" id="WP_006391160.1">
    <property type="nucleotide sequence ID" value="NZ_CP014060.2"/>
</dbReference>
<keyword evidence="1" id="KW-1133">Transmembrane helix</keyword>
<protein>
    <submittedName>
        <fullName evidence="3">DUF883 domain-containing protein</fullName>
    </submittedName>
</protein>
<keyword evidence="1" id="KW-0812">Transmembrane</keyword>
<feature type="transmembrane region" description="Helical" evidence="1">
    <location>
        <begin position="76"/>
        <end position="96"/>
    </location>
</feature>
<reference evidence="3" key="1">
    <citation type="submission" date="2018-01" db="EMBL/GenBank/DDBJ databases">
        <title>FDA dAtabase for Regulatory Grade micrObial Sequences (FDA-ARGOS): Supporting development and validation of Infectious Disease Dx tests.</title>
        <authorList>
            <person name="Goldberg B."/>
            <person name="Campos J."/>
            <person name="Tallon L."/>
            <person name="Sadzewicz L."/>
            <person name="Sengamalay N."/>
            <person name="Ott S."/>
            <person name="Godinez A."/>
            <person name="Nagaraj S."/>
            <person name="Vavikolanu K."/>
            <person name="Aluvathingal J."/>
            <person name="Nadendla S."/>
            <person name="Sichtig H."/>
        </authorList>
    </citation>
    <scope>NUCLEOTIDE SEQUENCE</scope>
    <source>
        <strain evidence="3">FDAARGOS_147</strain>
    </source>
</reference>
<dbReference type="Pfam" id="PF19029">
    <property type="entry name" value="DUF883_C"/>
    <property type="match status" value="1"/>
</dbReference>
<proteinExistence type="predicted"/>
<accession>A0A0X8P2T3</accession>
<gene>
    <name evidence="3" type="ORF">AL504_24080</name>
</gene>
<dbReference type="GO" id="GO:0043022">
    <property type="term" value="F:ribosome binding"/>
    <property type="evidence" value="ECO:0007669"/>
    <property type="project" value="InterPro"/>
</dbReference>
<keyword evidence="1" id="KW-0472">Membrane</keyword>